<dbReference type="InterPro" id="IPR036420">
    <property type="entry name" value="BRCT_dom_sf"/>
</dbReference>
<dbReference type="EMBL" id="CAJPIN010007093">
    <property type="protein sequence ID" value="CAG2058337.1"/>
    <property type="molecule type" value="Genomic_DNA"/>
</dbReference>
<reference evidence="1" key="1">
    <citation type="submission" date="2021-03" db="EMBL/GenBank/DDBJ databases">
        <authorList>
            <person name="Tran Van P."/>
        </authorList>
    </citation>
    <scope>NUCLEOTIDE SEQUENCE</scope>
</reference>
<organism evidence="1 2">
    <name type="scientific">Timema podura</name>
    <name type="common">Walking stick</name>
    <dbReference type="NCBI Taxonomy" id="61482"/>
    <lineage>
        <taxon>Eukaryota</taxon>
        <taxon>Metazoa</taxon>
        <taxon>Ecdysozoa</taxon>
        <taxon>Arthropoda</taxon>
        <taxon>Hexapoda</taxon>
        <taxon>Insecta</taxon>
        <taxon>Pterygota</taxon>
        <taxon>Neoptera</taxon>
        <taxon>Polyneoptera</taxon>
        <taxon>Phasmatodea</taxon>
        <taxon>Timematodea</taxon>
        <taxon>Timematoidea</taxon>
        <taxon>Timematidae</taxon>
        <taxon>Timema</taxon>
    </lineage>
</organism>
<accession>A0ABN7NR89</accession>
<gene>
    <name evidence="1" type="ORF">TPAB3V08_LOCUS5309</name>
</gene>
<evidence type="ECO:0000313" key="2">
    <source>
        <dbReference type="Proteomes" id="UP001153148"/>
    </source>
</evidence>
<evidence type="ECO:0000313" key="1">
    <source>
        <dbReference type="EMBL" id="CAG2058337.1"/>
    </source>
</evidence>
<name>A0ABN7NR89_TIMPD</name>
<keyword evidence="2" id="KW-1185">Reference proteome</keyword>
<dbReference type="SUPFAM" id="SSF52113">
    <property type="entry name" value="BRCT domain"/>
    <property type="match status" value="1"/>
</dbReference>
<feature type="non-terminal residue" evidence="1">
    <location>
        <position position="1"/>
    </location>
</feature>
<proteinExistence type="predicted"/>
<sequence length="40" mass="4556">VPGVSWPRGARHVQLDWLWDSIKVQHLQDPNKYSVALSAT</sequence>
<protein>
    <recommendedName>
        <fullName evidence="3">BRCT domain-containing protein</fullName>
    </recommendedName>
</protein>
<comment type="caution">
    <text evidence="1">The sequence shown here is derived from an EMBL/GenBank/DDBJ whole genome shotgun (WGS) entry which is preliminary data.</text>
</comment>
<evidence type="ECO:0008006" key="3">
    <source>
        <dbReference type="Google" id="ProtNLM"/>
    </source>
</evidence>
<dbReference type="Proteomes" id="UP001153148">
    <property type="component" value="Unassembled WGS sequence"/>
</dbReference>